<dbReference type="Pfam" id="PF00563">
    <property type="entry name" value="EAL"/>
    <property type="match status" value="1"/>
</dbReference>
<dbReference type="RefSeq" id="WP_110468171.1">
    <property type="nucleotide sequence ID" value="NZ_QJSP01000002.1"/>
</dbReference>
<dbReference type="InterPro" id="IPR029016">
    <property type="entry name" value="GAF-like_dom_sf"/>
</dbReference>
<dbReference type="InterPro" id="IPR035919">
    <property type="entry name" value="EAL_sf"/>
</dbReference>
<dbReference type="PANTHER" id="PTHR33121:SF70">
    <property type="entry name" value="SIGNALING PROTEIN YKOW"/>
    <property type="match status" value="1"/>
</dbReference>
<name>A0A318RSD8_WILLI</name>
<dbReference type="Pfam" id="PF01590">
    <property type="entry name" value="GAF"/>
    <property type="match status" value="1"/>
</dbReference>
<dbReference type="PANTHER" id="PTHR33121">
    <property type="entry name" value="CYCLIC DI-GMP PHOSPHODIESTERASE PDEF"/>
    <property type="match status" value="1"/>
</dbReference>
<protein>
    <submittedName>
        <fullName evidence="2">EAL domain-containing protein (Putative c-di-GMP-specific phosphodiesterase class I)</fullName>
    </submittedName>
</protein>
<dbReference type="InterPro" id="IPR001633">
    <property type="entry name" value="EAL_dom"/>
</dbReference>
<dbReference type="SMART" id="SM00052">
    <property type="entry name" value="EAL"/>
    <property type="match status" value="1"/>
</dbReference>
<dbReference type="AlphaFoldDB" id="A0A318RSD8"/>
<dbReference type="SUPFAM" id="SSF55781">
    <property type="entry name" value="GAF domain-like"/>
    <property type="match status" value="1"/>
</dbReference>
<proteinExistence type="predicted"/>
<accession>A0A318RSD8</accession>
<keyword evidence="3" id="KW-1185">Reference proteome</keyword>
<evidence type="ECO:0000313" key="3">
    <source>
        <dbReference type="Proteomes" id="UP000247591"/>
    </source>
</evidence>
<dbReference type="Proteomes" id="UP000247591">
    <property type="component" value="Unassembled WGS sequence"/>
</dbReference>
<dbReference type="Gene3D" id="3.30.450.40">
    <property type="match status" value="1"/>
</dbReference>
<dbReference type="Gene3D" id="3.20.20.450">
    <property type="entry name" value="EAL domain"/>
    <property type="match status" value="1"/>
</dbReference>
<gene>
    <name evidence="2" type="ORF">DFR67_102314</name>
</gene>
<dbReference type="InterPro" id="IPR050706">
    <property type="entry name" value="Cyclic-di-GMP_PDE-like"/>
</dbReference>
<dbReference type="CDD" id="cd01948">
    <property type="entry name" value="EAL"/>
    <property type="match status" value="1"/>
</dbReference>
<organism evidence="2 3">
    <name type="scientific">Williamsia limnetica</name>
    <dbReference type="NCBI Taxonomy" id="882452"/>
    <lineage>
        <taxon>Bacteria</taxon>
        <taxon>Bacillati</taxon>
        <taxon>Actinomycetota</taxon>
        <taxon>Actinomycetes</taxon>
        <taxon>Mycobacteriales</taxon>
        <taxon>Nocardiaceae</taxon>
        <taxon>Williamsia</taxon>
    </lineage>
</organism>
<dbReference type="PROSITE" id="PS50883">
    <property type="entry name" value="EAL"/>
    <property type="match status" value="1"/>
</dbReference>
<dbReference type="InterPro" id="IPR003018">
    <property type="entry name" value="GAF"/>
</dbReference>
<reference evidence="2 3" key="1">
    <citation type="submission" date="2018-06" db="EMBL/GenBank/DDBJ databases">
        <title>Genomic Encyclopedia of Type Strains, Phase IV (KMG-IV): sequencing the most valuable type-strain genomes for metagenomic binning, comparative biology and taxonomic classification.</title>
        <authorList>
            <person name="Goeker M."/>
        </authorList>
    </citation>
    <scope>NUCLEOTIDE SEQUENCE [LARGE SCALE GENOMIC DNA]</scope>
    <source>
        <strain evidence="2 3">DSM 45521</strain>
    </source>
</reference>
<evidence type="ECO:0000259" key="1">
    <source>
        <dbReference type="PROSITE" id="PS50883"/>
    </source>
</evidence>
<evidence type="ECO:0000313" key="2">
    <source>
        <dbReference type="EMBL" id="PYE20176.1"/>
    </source>
</evidence>
<dbReference type="EMBL" id="QJSP01000002">
    <property type="protein sequence ID" value="PYE20176.1"/>
    <property type="molecule type" value="Genomic_DNA"/>
</dbReference>
<comment type="caution">
    <text evidence="2">The sequence shown here is derived from an EMBL/GenBank/DDBJ whole genome shotgun (WGS) entry which is preliminary data.</text>
</comment>
<feature type="domain" description="EAL" evidence="1">
    <location>
        <begin position="179"/>
        <end position="435"/>
    </location>
</feature>
<sequence>MADDDRRARSASHYTQLATTPGLTAVVELAAQITGCPIAMVNVVDGAHQYTIAAHGISAGIVAPLRLSGCARVIAGNTPIVIPDAADHSGNSEVVTLMHDVGFRAYAGVPVLGREGLPVATVCVLDHDPHPEQAIDISALERCAILAGDALDAARSRGTYFSATGQANGEPHEQAVTTTQIGVREVASAVDNDEIVPWYMPIIDLETGDLIAVEALARWLHPTLGTLPPGAFVPLIENTDLIIDFDLAMLARALDDLQRWRTTDTDAANVKVAVNMSAHHFYRPDCVDRIDKVSTAAGVAAESIILEITETVAVPTTAFIDSRVINDLQERGYIVVLDDIGGPWLPAEHLLSFGVDGLKADRAVGSSVQTPTGRAIARALTALTDELGQFLVIEGIETAEQAHQARVIGARYGQGFHWSAAQPAHAFPTFLRVGRPS</sequence>
<dbReference type="SUPFAM" id="SSF141868">
    <property type="entry name" value="EAL domain-like"/>
    <property type="match status" value="1"/>
</dbReference>
<dbReference type="GO" id="GO:0071111">
    <property type="term" value="F:cyclic-guanylate-specific phosphodiesterase activity"/>
    <property type="evidence" value="ECO:0007669"/>
    <property type="project" value="InterPro"/>
</dbReference>
<dbReference type="OrthoDB" id="23692at2"/>